<dbReference type="PROSITE" id="PS00237">
    <property type="entry name" value="G_PROTEIN_RECEP_F1_1"/>
    <property type="match status" value="1"/>
</dbReference>
<feature type="region of interest" description="Disordered" evidence="12">
    <location>
        <begin position="347"/>
        <end position="379"/>
    </location>
</feature>
<dbReference type="PRINTS" id="PR00237">
    <property type="entry name" value="GPCRRHODOPSN"/>
</dbReference>
<evidence type="ECO:0000256" key="5">
    <source>
        <dbReference type="ARBA" id="ARBA00023040"/>
    </source>
</evidence>
<dbReference type="Gene3D" id="1.20.1070.10">
    <property type="entry name" value="Rhodopsin 7-helix transmembrane proteins"/>
    <property type="match status" value="1"/>
</dbReference>
<keyword evidence="16" id="KW-1185">Reference proteome</keyword>
<comment type="similarity">
    <text evidence="11">Belongs to the G-protein coupled receptor 1 family.</text>
</comment>
<keyword evidence="9" id="KW-0325">Glycoprotein</keyword>
<evidence type="ECO:0000256" key="10">
    <source>
        <dbReference type="ARBA" id="ARBA00023224"/>
    </source>
</evidence>
<keyword evidence="6 13" id="KW-0472">Membrane</keyword>
<feature type="transmembrane region" description="Helical" evidence="13">
    <location>
        <begin position="192"/>
        <end position="211"/>
    </location>
</feature>
<dbReference type="PROSITE" id="PS50262">
    <property type="entry name" value="G_PROTEIN_RECEP_F1_2"/>
    <property type="match status" value="1"/>
</dbReference>
<evidence type="ECO:0000313" key="15">
    <source>
        <dbReference type="EMBL" id="KAK3758367.1"/>
    </source>
</evidence>
<evidence type="ECO:0000256" key="9">
    <source>
        <dbReference type="ARBA" id="ARBA00023180"/>
    </source>
</evidence>
<sequence>MSSRGIVKRLGLPPELYSIWEAYPWRLGETFCYLRQTVLESTSYASVLTITAFTVERYLAICHPLLAHKIADLSRAVKIIISIWVASLLLAVPYAVHTRLYNGVYIPGSDIPIPDSLVCSIPYHFLEGFMYYMFQISTFLFFIGPVTVIIILYILIGLALRRSPLNRGSSEDTSYSSVKSSGSNLPHQPRKVVIRMLVAVTVAFIVCWAPFHAQRLMVLYVPKWTPELLAVQSHIFYISGVLYFVSSTVNPILYNVISKRYRAAFKQIIFPCCFSHPGVHHTLSMARHSERCSKAQAVVVLRNGGDEVKMVYRQDSDEPVTMYDTISLSHNRRRTLSSDGVPLMEMDRRKLGGSQDKRKKAQLSGNCSPHRQVLNSSGDDTAVSKRLSFARQESNPFGFVCCSRDPKIPTSRMKSNGVPKGEECIQLLKKEQSKDRAVREETDVVDVGSGESISQPKKPLKSCLRHSKNESSEAFVIENPSVGDVTELASSAQLRPENGSLSLSSSTVSSTAEVPKHALSNSSRSLNIRTSNGQRNGTTSANGHISFQENHTTLSTINS</sequence>
<evidence type="ECO:0000256" key="4">
    <source>
        <dbReference type="ARBA" id="ARBA00022989"/>
    </source>
</evidence>
<dbReference type="GO" id="GO:0001607">
    <property type="term" value="F:neuromedin U receptor activity"/>
    <property type="evidence" value="ECO:0007669"/>
    <property type="project" value="InterPro"/>
</dbReference>
<dbReference type="Pfam" id="PF00001">
    <property type="entry name" value="7tm_1"/>
    <property type="match status" value="1"/>
</dbReference>
<reference evidence="15" key="1">
    <citation type="journal article" date="2023" name="G3 (Bethesda)">
        <title>A reference genome for the long-term kleptoplast-retaining sea slug Elysia crispata morphotype clarki.</title>
        <authorList>
            <person name="Eastman K.E."/>
            <person name="Pendleton A.L."/>
            <person name="Shaikh M.A."/>
            <person name="Suttiyut T."/>
            <person name="Ogas R."/>
            <person name="Tomko P."/>
            <person name="Gavelis G."/>
            <person name="Widhalm J.R."/>
            <person name="Wisecaver J.H."/>
        </authorList>
    </citation>
    <scope>NUCLEOTIDE SEQUENCE</scope>
    <source>
        <strain evidence="15">ECLA1</strain>
    </source>
</reference>
<evidence type="ECO:0000256" key="6">
    <source>
        <dbReference type="ARBA" id="ARBA00023136"/>
    </source>
</evidence>
<evidence type="ECO:0000256" key="13">
    <source>
        <dbReference type="SAM" id="Phobius"/>
    </source>
</evidence>
<evidence type="ECO:0000313" key="16">
    <source>
        <dbReference type="Proteomes" id="UP001283361"/>
    </source>
</evidence>
<keyword evidence="2" id="KW-1003">Cell membrane</keyword>
<comment type="subcellular location">
    <subcellularLocation>
        <location evidence="1">Cell membrane</location>
        <topology evidence="1">Multi-pass membrane protein</topology>
    </subcellularLocation>
</comment>
<feature type="region of interest" description="Disordered" evidence="12">
    <location>
        <begin position="435"/>
        <end position="462"/>
    </location>
</feature>
<keyword evidence="10 11" id="KW-0807">Transducer</keyword>
<dbReference type="InterPro" id="IPR017452">
    <property type="entry name" value="GPCR_Rhodpsn_7TM"/>
</dbReference>
<evidence type="ECO:0000256" key="11">
    <source>
        <dbReference type="RuleBase" id="RU000688"/>
    </source>
</evidence>
<feature type="compositionally biased region" description="Polar residues" evidence="12">
    <location>
        <begin position="519"/>
        <end position="559"/>
    </location>
</feature>
<keyword evidence="3 11" id="KW-0812">Transmembrane</keyword>
<dbReference type="InterPro" id="IPR000276">
    <property type="entry name" value="GPCR_Rhodpsn"/>
</dbReference>
<feature type="transmembrane region" description="Helical" evidence="13">
    <location>
        <begin position="76"/>
        <end position="96"/>
    </location>
</feature>
<feature type="transmembrane region" description="Helical" evidence="13">
    <location>
        <begin position="132"/>
        <end position="160"/>
    </location>
</feature>
<comment type="caution">
    <text evidence="15">The sequence shown here is derived from an EMBL/GenBank/DDBJ whole genome shotgun (WGS) entry which is preliminary data.</text>
</comment>
<dbReference type="EMBL" id="JAWDGP010005274">
    <property type="protein sequence ID" value="KAK3758367.1"/>
    <property type="molecule type" value="Genomic_DNA"/>
</dbReference>
<dbReference type="Proteomes" id="UP001283361">
    <property type="component" value="Unassembled WGS sequence"/>
</dbReference>
<keyword evidence="8 11" id="KW-0675">Receptor</keyword>
<feature type="transmembrane region" description="Helical" evidence="13">
    <location>
        <begin position="231"/>
        <end position="257"/>
    </location>
</feature>
<dbReference type="GO" id="GO:0005886">
    <property type="term" value="C:plasma membrane"/>
    <property type="evidence" value="ECO:0007669"/>
    <property type="project" value="UniProtKB-SubCell"/>
</dbReference>
<dbReference type="PANTHER" id="PTHR24243:SF208">
    <property type="entry name" value="PYROKININ-1 RECEPTOR"/>
    <property type="match status" value="1"/>
</dbReference>
<feature type="region of interest" description="Disordered" evidence="12">
    <location>
        <begin position="167"/>
        <end position="186"/>
    </location>
</feature>
<feature type="compositionally biased region" description="Low complexity" evidence="12">
    <location>
        <begin position="500"/>
        <end position="511"/>
    </location>
</feature>
<evidence type="ECO:0000256" key="3">
    <source>
        <dbReference type="ARBA" id="ARBA00022692"/>
    </source>
</evidence>
<keyword evidence="7" id="KW-1015">Disulfide bond</keyword>
<evidence type="ECO:0000256" key="12">
    <source>
        <dbReference type="SAM" id="MobiDB-lite"/>
    </source>
</evidence>
<organism evidence="15 16">
    <name type="scientific">Elysia crispata</name>
    <name type="common">lettuce slug</name>
    <dbReference type="NCBI Taxonomy" id="231223"/>
    <lineage>
        <taxon>Eukaryota</taxon>
        <taxon>Metazoa</taxon>
        <taxon>Spiralia</taxon>
        <taxon>Lophotrochozoa</taxon>
        <taxon>Mollusca</taxon>
        <taxon>Gastropoda</taxon>
        <taxon>Heterobranchia</taxon>
        <taxon>Euthyneura</taxon>
        <taxon>Panpulmonata</taxon>
        <taxon>Sacoglossa</taxon>
        <taxon>Placobranchoidea</taxon>
        <taxon>Plakobranchidae</taxon>
        <taxon>Elysia</taxon>
    </lineage>
</organism>
<feature type="domain" description="G-protein coupled receptors family 1 profile" evidence="14">
    <location>
        <begin position="1"/>
        <end position="254"/>
    </location>
</feature>
<gene>
    <name evidence="15" type="ORF">RRG08_004187</name>
</gene>
<evidence type="ECO:0000256" key="8">
    <source>
        <dbReference type="ARBA" id="ARBA00023170"/>
    </source>
</evidence>
<accession>A0AAE0YY41</accession>
<dbReference type="PRINTS" id="PR01565">
    <property type="entry name" value="NEUROMEDINUR"/>
</dbReference>
<keyword evidence="5 11" id="KW-0297">G-protein coupled receptor</keyword>
<dbReference type="InterPro" id="IPR005390">
    <property type="entry name" value="NeuromedU_rcpt"/>
</dbReference>
<name>A0AAE0YY41_9GAST</name>
<proteinExistence type="inferred from homology"/>
<feature type="compositionally biased region" description="Polar residues" evidence="12">
    <location>
        <begin position="363"/>
        <end position="379"/>
    </location>
</feature>
<dbReference type="PANTHER" id="PTHR24243">
    <property type="entry name" value="G-PROTEIN COUPLED RECEPTOR"/>
    <property type="match status" value="1"/>
</dbReference>
<dbReference type="AlphaFoldDB" id="A0AAE0YY41"/>
<evidence type="ECO:0000259" key="14">
    <source>
        <dbReference type="PROSITE" id="PS50262"/>
    </source>
</evidence>
<evidence type="ECO:0000256" key="7">
    <source>
        <dbReference type="ARBA" id="ARBA00023157"/>
    </source>
</evidence>
<protein>
    <recommendedName>
        <fullName evidence="14">G-protein coupled receptors family 1 profile domain-containing protein</fullName>
    </recommendedName>
</protein>
<evidence type="ECO:0000256" key="2">
    <source>
        <dbReference type="ARBA" id="ARBA00022475"/>
    </source>
</evidence>
<evidence type="ECO:0000256" key="1">
    <source>
        <dbReference type="ARBA" id="ARBA00004651"/>
    </source>
</evidence>
<dbReference type="SUPFAM" id="SSF81321">
    <property type="entry name" value="Family A G protein-coupled receptor-like"/>
    <property type="match status" value="1"/>
</dbReference>
<keyword evidence="4 13" id="KW-1133">Transmembrane helix</keyword>
<feature type="region of interest" description="Disordered" evidence="12">
    <location>
        <begin position="496"/>
        <end position="559"/>
    </location>
</feature>